<dbReference type="EnsemblPlants" id="TraesCS6D02G387400.1">
    <property type="protein sequence ID" value="TraesCS6D02G387400.1"/>
    <property type="gene ID" value="TraesCS6D02G387400"/>
</dbReference>
<dbReference type="Gramene" id="TraesCS6D03G0890000.1">
    <property type="protein sequence ID" value="TraesCS6D03G0890000.1.CDS"/>
    <property type="gene ID" value="TraesCS6D03G0890000"/>
</dbReference>
<dbReference type="InterPro" id="IPR055414">
    <property type="entry name" value="LRR_R13L4/SHOC2-like"/>
</dbReference>
<feature type="domain" description="Disease resistance R13L4/SHOC-2-like LRR" evidence="5">
    <location>
        <begin position="405"/>
        <end position="511"/>
    </location>
</feature>
<reference evidence="6" key="2">
    <citation type="submission" date="2018-10" db="UniProtKB">
        <authorList>
            <consortium name="EnsemblPlants"/>
        </authorList>
    </citation>
    <scope>IDENTIFICATION</scope>
</reference>
<dbReference type="Gramene" id="TraesCS6D02G387400.1">
    <property type="protein sequence ID" value="TraesCS6D02G387400.1"/>
    <property type="gene ID" value="TraesCS6D02G387400"/>
</dbReference>
<keyword evidence="1" id="KW-0677">Repeat</keyword>
<dbReference type="Proteomes" id="UP000019116">
    <property type="component" value="Chromosome 6D"/>
</dbReference>
<evidence type="ECO:0000259" key="3">
    <source>
        <dbReference type="Pfam" id="PF00931"/>
    </source>
</evidence>
<feature type="domain" description="NB-ARC" evidence="3">
    <location>
        <begin position="2"/>
        <end position="91"/>
    </location>
</feature>
<organism evidence="6">
    <name type="scientific">Triticum aestivum</name>
    <name type="common">Wheat</name>
    <dbReference type="NCBI Taxonomy" id="4565"/>
    <lineage>
        <taxon>Eukaryota</taxon>
        <taxon>Viridiplantae</taxon>
        <taxon>Streptophyta</taxon>
        <taxon>Embryophyta</taxon>
        <taxon>Tracheophyta</taxon>
        <taxon>Spermatophyta</taxon>
        <taxon>Magnoliopsida</taxon>
        <taxon>Liliopsida</taxon>
        <taxon>Poales</taxon>
        <taxon>Poaceae</taxon>
        <taxon>BOP clade</taxon>
        <taxon>Pooideae</taxon>
        <taxon>Triticodae</taxon>
        <taxon>Triticeae</taxon>
        <taxon>Triticinae</taxon>
        <taxon>Triticum</taxon>
    </lineage>
</organism>
<keyword evidence="2" id="KW-0611">Plant defense</keyword>
<sequence length="571" mass="65158">MNEYEVAKKIRDILMLKRYLVVLDDVWETDTWEKLNRTIKAFPDATNCSRVLLTTRKNDVANHVEMPTHIHALKCLNEEKSWELFSSKALPSYRRSSIADLYEFEKLGRQLTRKCDGLPLALAVLGGYLSKNLNTQAWSDVLLGWPSTKDTQMMRGIIALSYKDLPNHYLKSCLLYLAAFPEDFNISVRALISLWIAERFIPHTPRNTLEETANNYVTELAQRSLVQVVQTRSIHGWIEKIRIHDILRDWCIEEATEDGFFDVIDETTRGQFGASSSHSRISYRCSFQDSSGQKLQASPNLRALLCFGLSSSVTFPELRFLRVLHVENSELENFSKVIGGCIHLRHLTLIRCGQVMVPSSIWKLIYLQTISLSGKDVSSSLWDITTLRYVDLSSISLPRSVQIPQTLRELHIWATDDEIKKDPMPILEMLPCLVVLELQDFRPETMSFGAQGFPRLQELRLENCSFNKWTMEVGAMPKLFHLSFSYCGVGGGIPDGLLHLPSLRFVSLDSAKAYRNDSTLDGLRHKGCEVTLPPSSLMPPFKFLLFNFTTTTRDDNALSFAGQRAFRLVQY</sequence>
<dbReference type="InterPro" id="IPR042197">
    <property type="entry name" value="Apaf_helical"/>
</dbReference>
<dbReference type="AlphaFoldDB" id="A0A3B6QPE3"/>
<dbReference type="InterPro" id="IPR002182">
    <property type="entry name" value="NB-ARC"/>
</dbReference>
<dbReference type="GO" id="GO:0002758">
    <property type="term" value="P:innate immune response-activating signaling pathway"/>
    <property type="evidence" value="ECO:0007669"/>
    <property type="project" value="UniProtKB-ARBA"/>
</dbReference>
<reference evidence="6" key="1">
    <citation type="submission" date="2018-08" db="EMBL/GenBank/DDBJ databases">
        <authorList>
            <person name="Rossello M."/>
        </authorList>
    </citation>
    <scope>NUCLEOTIDE SEQUENCE [LARGE SCALE GENOMIC DNA]</scope>
    <source>
        <strain evidence="6">cv. Chinese Spring</strain>
    </source>
</reference>
<dbReference type="Pfam" id="PF23559">
    <property type="entry name" value="WHD_DRP"/>
    <property type="match status" value="1"/>
</dbReference>
<dbReference type="Gene3D" id="3.40.50.300">
    <property type="entry name" value="P-loop containing nucleotide triphosphate hydrolases"/>
    <property type="match status" value="1"/>
</dbReference>
<dbReference type="PRINTS" id="PR00364">
    <property type="entry name" value="DISEASERSIST"/>
</dbReference>
<dbReference type="InterPro" id="IPR032675">
    <property type="entry name" value="LRR_dom_sf"/>
</dbReference>
<dbReference type="Gene3D" id="3.80.10.10">
    <property type="entry name" value="Ribonuclease Inhibitor"/>
    <property type="match status" value="1"/>
</dbReference>
<dbReference type="Gene3D" id="1.10.10.10">
    <property type="entry name" value="Winged helix-like DNA-binding domain superfamily/Winged helix DNA-binding domain"/>
    <property type="match status" value="1"/>
</dbReference>
<evidence type="ECO:0000259" key="5">
    <source>
        <dbReference type="Pfam" id="PF23598"/>
    </source>
</evidence>
<dbReference type="SMR" id="A0A3B6QPE3"/>
<dbReference type="PANTHER" id="PTHR23155">
    <property type="entry name" value="DISEASE RESISTANCE PROTEIN RP"/>
    <property type="match status" value="1"/>
</dbReference>
<dbReference type="FunFam" id="1.10.10.10:FF:000322">
    <property type="entry name" value="Probable disease resistance protein At1g63360"/>
    <property type="match status" value="1"/>
</dbReference>
<feature type="domain" description="Disease resistance protein winged helix" evidence="4">
    <location>
        <begin position="180"/>
        <end position="249"/>
    </location>
</feature>
<evidence type="ECO:0000256" key="1">
    <source>
        <dbReference type="ARBA" id="ARBA00022737"/>
    </source>
</evidence>
<dbReference type="GO" id="GO:0043531">
    <property type="term" value="F:ADP binding"/>
    <property type="evidence" value="ECO:0007669"/>
    <property type="project" value="InterPro"/>
</dbReference>
<dbReference type="InterPro" id="IPR044974">
    <property type="entry name" value="Disease_R_plants"/>
</dbReference>
<dbReference type="InterPro" id="IPR027417">
    <property type="entry name" value="P-loop_NTPase"/>
</dbReference>
<name>A0A3B6QPE3_WHEAT</name>
<keyword evidence="7" id="KW-1185">Reference proteome</keyword>
<dbReference type="GO" id="GO:0009626">
    <property type="term" value="P:plant-type hypersensitive response"/>
    <property type="evidence" value="ECO:0007669"/>
    <property type="project" value="UniProtKB-ARBA"/>
</dbReference>
<dbReference type="Gene3D" id="1.10.8.430">
    <property type="entry name" value="Helical domain of apoptotic protease-activating factors"/>
    <property type="match status" value="1"/>
</dbReference>
<dbReference type="GO" id="GO:0042742">
    <property type="term" value="P:defense response to bacterium"/>
    <property type="evidence" value="ECO:0007669"/>
    <property type="project" value="UniProtKB-ARBA"/>
</dbReference>
<dbReference type="Pfam" id="PF00931">
    <property type="entry name" value="NB-ARC"/>
    <property type="match status" value="1"/>
</dbReference>
<evidence type="ECO:0000313" key="7">
    <source>
        <dbReference type="Proteomes" id="UP000019116"/>
    </source>
</evidence>
<dbReference type="OrthoDB" id="600370at2759"/>
<evidence type="ECO:0000313" key="6">
    <source>
        <dbReference type="EnsemblPlants" id="TraesCS6D02G387400.1"/>
    </source>
</evidence>
<dbReference type="InterPro" id="IPR058922">
    <property type="entry name" value="WHD_DRP"/>
</dbReference>
<dbReference type="Pfam" id="PF23598">
    <property type="entry name" value="LRR_14"/>
    <property type="match status" value="1"/>
</dbReference>
<dbReference type="InterPro" id="IPR036388">
    <property type="entry name" value="WH-like_DNA-bd_sf"/>
</dbReference>
<protein>
    <submittedName>
        <fullName evidence="6">Uncharacterized protein</fullName>
    </submittedName>
</protein>
<dbReference type="SUPFAM" id="SSF52058">
    <property type="entry name" value="L domain-like"/>
    <property type="match status" value="1"/>
</dbReference>
<dbReference type="SUPFAM" id="SSF52540">
    <property type="entry name" value="P-loop containing nucleoside triphosphate hydrolases"/>
    <property type="match status" value="1"/>
</dbReference>
<dbReference type="PANTHER" id="PTHR23155:SF968">
    <property type="entry name" value="NB-ARC DOMAIN CONTAINING PROTEIN, EXPRESSED"/>
    <property type="match status" value="1"/>
</dbReference>
<evidence type="ECO:0000256" key="2">
    <source>
        <dbReference type="ARBA" id="ARBA00022821"/>
    </source>
</evidence>
<accession>A0A3B6QPE3</accession>
<evidence type="ECO:0000259" key="4">
    <source>
        <dbReference type="Pfam" id="PF23559"/>
    </source>
</evidence>
<proteinExistence type="predicted"/>